<evidence type="ECO:0000259" key="1">
    <source>
        <dbReference type="Pfam" id="PF00535"/>
    </source>
</evidence>
<feature type="domain" description="Glycosyltransferase 2-like" evidence="1">
    <location>
        <begin position="39"/>
        <end position="128"/>
    </location>
</feature>
<reference evidence="2 3" key="1">
    <citation type="submission" date="2016-10" db="EMBL/GenBank/DDBJ databases">
        <authorList>
            <person name="de Groot N.N."/>
        </authorList>
    </citation>
    <scope>NUCLEOTIDE SEQUENCE [LARGE SCALE GENOMIC DNA]</scope>
    <source>
        <strain evidence="2 3">DSM 23581</strain>
    </source>
</reference>
<protein>
    <submittedName>
        <fullName evidence="2">Glycosyltransferase, GT2 family</fullName>
    </submittedName>
</protein>
<keyword evidence="2" id="KW-0808">Transferase</keyword>
<organism evidence="2 3">
    <name type="scientific">Psychroflexus halocasei</name>
    <dbReference type="NCBI Taxonomy" id="908615"/>
    <lineage>
        <taxon>Bacteria</taxon>
        <taxon>Pseudomonadati</taxon>
        <taxon>Bacteroidota</taxon>
        <taxon>Flavobacteriia</taxon>
        <taxon>Flavobacteriales</taxon>
        <taxon>Flavobacteriaceae</taxon>
        <taxon>Psychroflexus</taxon>
    </lineage>
</organism>
<dbReference type="InterPro" id="IPR001173">
    <property type="entry name" value="Glyco_trans_2-like"/>
</dbReference>
<dbReference type="CDD" id="cd00761">
    <property type="entry name" value="Glyco_tranf_GTA_type"/>
    <property type="match status" value="1"/>
</dbReference>
<gene>
    <name evidence="2" type="ORF">SAMN05421540_102303</name>
</gene>
<dbReference type="SUPFAM" id="SSF53448">
    <property type="entry name" value="Nucleotide-diphospho-sugar transferases"/>
    <property type="match status" value="1"/>
</dbReference>
<dbReference type="Gene3D" id="3.90.550.10">
    <property type="entry name" value="Spore Coat Polysaccharide Biosynthesis Protein SpsA, Chain A"/>
    <property type="match status" value="1"/>
</dbReference>
<evidence type="ECO:0000313" key="2">
    <source>
        <dbReference type="EMBL" id="SDZ96365.1"/>
    </source>
</evidence>
<accession>A0A1H3XAE0</accession>
<proteinExistence type="predicted"/>
<dbReference type="STRING" id="908615.SAMN05421540_102303"/>
<keyword evidence="3" id="KW-1185">Reference proteome</keyword>
<dbReference type="Proteomes" id="UP000198820">
    <property type="component" value="Unassembled WGS sequence"/>
</dbReference>
<dbReference type="GO" id="GO:0016740">
    <property type="term" value="F:transferase activity"/>
    <property type="evidence" value="ECO:0007669"/>
    <property type="project" value="UniProtKB-KW"/>
</dbReference>
<dbReference type="AlphaFoldDB" id="A0A1H3XAE0"/>
<evidence type="ECO:0000313" key="3">
    <source>
        <dbReference type="Proteomes" id="UP000198820"/>
    </source>
</evidence>
<dbReference type="RefSeq" id="WP_093239614.1">
    <property type="nucleotide sequence ID" value="NZ_FNQF01000002.1"/>
</dbReference>
<dbReference type="InterPro" id="IPR029044">
    <property type="entry name" value="Nucleotide-diphossugar_trans"/>
</dbReference>
<sequence>MSYSKGDISILISTMNRSDFSFLDAMFPHHQWRDLNLVIVNQTQKGQELKSEYKNIIVVNSYDVGLSKSRNLALKNCRTTYGVIADDDVVYKSNFLQKIVNAFNKYPNAGLILFQVETFSGKPFMKNYPSQEIKVSERNRPPLSSVEMAFNRDYLLENKISFNEYFGLGSYFQSGEEQLLFKEFLNKNISVYHIPEFIVEHDEVSSASDQGSNRFIYAQGALKYLEYGNLSFIWLAKFIFFLVRHQFISASESLTKYKVGVNGIKKIKNLIRKDSVSQF</sequence>
<dbReference type="EMBL" id="FNQF01000002">
    <property type="protein sequence ID" value="SDZ96365.1"/>
    <property type="molecule type" value="Genomic_DNA"/>
</dbReference>
<dbReference type="Pfam" id="PF00535">
    <property type="entry name" value="Glycos_transf_2"/>
    <property type="match status" value="1"/>
</dbReference>
<name>A0A1H3XAE0_9FLAO</name>